<feature type="domain" description="Acyclic terpene utilisation N-terminal" evidence="1">
    <location>
        <begin position="6"/>
        <end position="443"/>
    </location>
</feature>
<dbReference type="KEGG" id="pmad:BAY61_13825"/>
<evidence type="ECO:0000259" key="1">
    <source>
        <dbReference type="Pfam" id="PF07287"/>
    </source>
</evidence>
<dbReference type="EMBL" id="FMZE01000001">
    <property type="protein sequence ID" value="SDC28864.1"/>
    <property type="molecule type" value="Genomic_DNA"/>
</dbReference>
<sequence>MSRRTVRLGAGAGFAGDRIDPAVDLARRGELDYLIFECLGERTVAAAQSRRLADPASGYDPLLEARLLAVLPYAAEAGTTVVTNSGAANPVAAGELAARIAARSGLASRVAVVTGDDVLDTVRRADPVVWETGQRLSACQDELISANAYLGSQPVAAALAQGADVVLTGRLADPALYLGPLRYRHGWGETEWDSLGAGTVTGHLLECAGQLTGGYFADPGTKPVPGMARLGFPFADVAADGTAVLGKLPGTGGRLDIRTCAEQLLYEVDDPTAYLTPDVTADFSRVTFTQTDADQVLVEGAGGRPRPEDLKVTLGFRGGWTGEGQIGYAGPRALDRAKLAGDIVRERLVAVHGVDETAIRVEYIGAGALFRGLVSDVDPVEVRLRVSARVADAELADAIGWEVESLYTNGPAGGGGAARHLREVVAVRSCLLPRNSVRPDVHLLEG</sequence>
<dbReference type="OrthoDB" id="3959640at2"/>
<protein>
    <recommendedName>
        <fullName evidence="1">Acyclic terpene utilisation N-terminal domain-containing protein</fullName>
    </recommendedName>
</protein>
<dbReference type="AlphaFoldDB" id="A0A222VPR0"/>
<proteinExistence type="predicted"/>
<gene>
    <name evidence="2" type="ORF">SAMN05421630_1011150</name>
</gene>
<dbReference type="Pfam" id="PF07287">
    <property type="entry name" value="AtuA"/>
    <property type="match status" value="1"/>
</dbReference>
<dbReference type="STRING" id="530584.SAMN05421630_1011150"/>
<dbReference type="PANTHER" id="PTHR47472">
    <property type="entry name" value="PROPIONYL-COA CARBOXYLASE"/>
    <property type="match status" value="1"/>
</dbReference>
<reference evidence="2 3" key="1">
    <citation type="submission" date="2016-10" db="EMBL/GenBank/DDBJ databases">
        <authorList>
            <person name="de Groot N.N."/>
        </authorList>
    </citation>
    <scope>NUCLEOTIDE SEQUENCE [LARGE SCALE GENOMIC DNA]</scope>
    <source>
        <strain evidence="2 3">CGMCC 4.5506</strain>
    </source>
</reference>
<evidence type="ECO:0000313" key="3">
    <source>
        <dbReference type="Proteomes" id="UP000199494"/>
    </source>
</evidence>
<dbReference type="PANTHER" id="PTHR47472:SF1">
    <property type="entry name" value="DUF1446-DOMAIN-CONTAINING PROTEIN"/>
    <property type="match status" value="1"/>
</dbReference>
<dbReference type="InterPro" id="IPR010839">
    <property type="entry name" value="AtuA_N"/>
</dbReference>
<keyword evidence="3" id="KW-1185">Reference proteome</keyword>
<evidence type="ECO:0000313" key="2">
    <source>
        <dbReference type="EMBL" id="SDC28864.1"/>
    </source>
</evidence>
<organism evidence="2 3">
    <name type="scientific">Prauserella marina</name>
    <dbReference type="NCBI Taxonomy" id="530584"/>
    <lineage>
        <taxon>Bacteria</taxon>
        <taxon>Bacillati</taxon>
        <taxon>Actinomycetota</taxon>
        <taxon>Actinomycetes</taxon>
        <taxon>Pseudonocardiales</taxon>
        <taxon>Pseudonocardiaceae</taxon>
        <taxon>Prauserella</taxon>
    </lineage>
</organism>
<name>A0A222VPR0_9PSEU</name>
<dbReference type="RefSeq" id="WP_091797994.1">
    <property type="nucleotide sequence ID" value="NZ_CP016353.1"/>
</dbReference>
<accession>A0A222VPR0</accession>
<dbReference type="Proteomes" id="UP000199494">
    <property type="component" value="Unassembled WGS sequence"/>
</dbReference>